<dbReference type="AlphaFoldDB" id="A0AA45WLD3"/>
<dbReference type="FunFam" id="2.30.310.10:FF:000004">
    <property type="entry name" value="Fibronectin-binding protein A"/>
    <property type="match status" value="1"/>
</dbReference>
<evidence type="ECO:0000313" key="7">
    <source>
        <dbReference type="EMBL" id="SMP10536.1"/>
    </source>
</evidence>
<dbReference type="HAMAP" id="MF_00844_B">
    <property type="entry name" value="RqcH_B"/>
    <property type="match status" value="1"/>
</dbReference>
<keyword evidence="5" id="KW-0175">Coiled coil</keyword>
<evidence type="ECO:0000256" key="3">
    <source>
        <dbReference type="ARBA" id="ARBA00022884"/>
    </source>
</evidence>
<dbReference type="Pfam" id="PF05833">
    <property type="entry name" value="NFACT_N"/>
    <property type="match status" value="1"/>
</dbReference>
<dbReference type="GO" id="GO:1990112">
    <property type="term" value="C:RQC complex"/>
    <property type="evidence" value="ECO:0007669"/>
    <property type="project" value="TreeGrafter"/>
</dbReference>
<evidence type="ECO:0000256" key="1">
    <source>
        <dbReference type="ARBA" id="ARBA00022555"/>
    </source>
</evidence>
<comment type="similarity">
    <text evidence="5">Belongs to the NEMF family.</text>
</comment>
<dbReference type="GO" id="GO:0000049">
    <property type="term" value="F:tRNA binding"/>
    <property type="evidence" value="ECO:0007669"/>
    <property type="project" value="UniProtKB-UniRule"/>
</dbReference>
<dbReference type="PANTHER" id="PTHR15239">
    <property type="entry name" value="NUCLEAR EXPORT MEDIATOR FACTOR NEMF"/>
    <property type="match status" value="1"/>
</dbReference>
<evidence type="ECO:0000313" key="8">
    <source>
        <dbReference type="Proteomes" id="UP001157946"/>
    </source>
</evidence>
<organism evidence="7 8">
    <name type="scientific">Laceyella tengchongensis</name>
    <dbReference type="NCBI Taxonomy" id="574699"/>
    <lineage>
        <taxon>Bacteria</taxon>
        <taxon>Bacillati</taxon>
        <taxon>Bacillota</taxon>
        <taxon>Bacilli</taxon>
        <taxon>Bacillales</taxon>
        <taxon>Thermoactinomycetaceae</taxon>
        <taxon>Laceyella</taxon>
    </lineage>
</organism>
<keyword evidence="4 5" id="KW-0648">Protein biosynthesis</keyword>
<evidence type="ECO:0000256" key="2">
    <source>
        <dbReference type="ARBA" id="ARBA00022730"/>
    </source>
</evidence>
<reference evidence="7" key="1">
    <citation type="submission" date="2017-05" db="EMBL/GenBank/DDBJ databases">
        <authorList>
            <person name="Varghese N."/>
            <person name="Submissions S."/>
        </authorList>
    </citation>
    <scope>NUCLEOTIDE SEQUENCE</scope>
    <source>
        <strain evidence="7">DSM 45262</strain>
    </source>
</reference>
<dbReference type="Gene3D" id="1.10.8.50">
    <property type="match status" value="1"/>
</dbReference>
<dbReference type="GO" id="GO:0043023">
    <property type="term" value="F:ribosomal large subunit binding"/>
    <property type="evidence" value="ECO:0007669"/>
    <property type="project" value="UniProtKB-UniRule"/>
</dbReference>
<accession>A0AA45WLD3</accession>
<protein>
    <recommendedName>
        <fullName evidence="5">Rqc2 homolog RqcH</fullName>
        <shortName evidence="5">RqcH</shortName>
    </recommendedName>
</protein>
<evidence type="ECO:0000256" key="4">
    <source>
        <dbReference type="ARBA" id="ARBA00022917"/>
    </source>
</evidence>
<dbReference type="InterPro" id="IPR051608">
    <property type="entry name" value="RQC_Subunit_NEMF"/>
</dbReference>
<dbReference type="GO" id="GO:0019843">
    <property type="term" value="F:rRNA binding"/>
    <property type="evidence" value="ECO:0007669"/>
    <property type="project" value="UniProtKB-UniRule"/>
</dbReference>
<evidence type="ECO:0000259" key="6">
    <source>
        <dbReference type="Pfam" id="PF05670"/>
    </source>
</evidence>
<dbReference type="InterPro" id="IPR043682">
    <property type="entry name" value="RqcH_bacterial"/>
</dbReference>
<dbReference type="Gene3D" id="3.40.970.40">
    <property type="entry name" value="fibrinogen binding protein from staphylococcus aureus domain like"/>
    <property type="match status" value="1"/>
</dbReference>
<dbReference type="GO" id="GO:0072344">
    <property type="term" value="P:rescue of stalled ribosome"/>
    <property type="evidence" value="ECO:0007669"/>
    <property type="project" value="UniProtKB-UniRule"/>
</dbReference>
<keyword evidence="1 5" id="KW-0820">tRNA-binding</keyword>
<proteinExistence type="inferred from homology"/>
<dbReference type="InterPro" id="IPR008532">
    <property type="entry name" value="NFACT_RNA-bd"/>
</dbReference>
<keyword evidence="2 5" id="KW-0699">rRNA-binding</keyword>
<dbReference type="Proteomes" id="UP001157946">
    <property type="component" value="Unassembled WGS sequence"/>
</dbReference>
<dbReference type="PANTHER" id="PTHR15239:SF6">
    <property type="entry name" value="RIBOSOME QUALITY CONTROL COMPLEX SUBUNIT NEMF"/>
    <property type="match status" value="1"/>
</dbReference>
<dbReference type="RefSeq" id="WP_102992838.1">
    <property type="nucleotide sequence ID" value="NZ_FXTU01000002.1"/>
</dbReference>
<feature type="domain" description="NFACT RNA-binding" evidence="6">
    <location>
        <begin position="453"/>
        <end position="537"/>
    </location>
</feature>
<feature type="coiled-coil region" evidence="5">
    <location>
        <begin position="287"/>
        <end position="321"/>
    </location>
</feature>
<dbReference type="EMBL" id="FXTU01000002">
    <property type="protein sequence ID" value="SMP10536.1"/>
    <property type="molecule type" value="Genomic_DNA"/>
</dbReference>
<gene>
    <name evidence="5" type="primary">rqcH</name>
    <name evidence="7" type="ORF">SAMN06265361_102186</name>
</gene>
<dbReference type="Gene3D" id="2.30.310.10">
    <property type="entry name" value="ibrinogen binding protein from staphylococcus aureus domain"/>
    <property type="match status" value="1"/>
</dbReference>
<sequence>MSFDGLVTHAITHELQGLIGGRITKVYQPGEAELVLHIRSQGQNHKLLLSAHPAYARVQLTDIPQENPPEPPMFCMLLRKHSEGGIVEAIKQVGMERIIHFDFRSRDELGDEVTRRLIIEIMGRHSNIILVDPATQTIIDGIKRVGHSVSQHRQIYPGAVYVAPPAQDKADPLSIGRDAFIAGFDYNSGRLDKQMVARFTGLGPLIAKEIIHMAGMATRDQLWRAFDEVMDKARRHQYAPTITKTADKSFFSLWPLTHVAGEAKSYPTMSACLEHFFYGKAERDRVRQQTVDLIRKLKNEIDKHEKKITILTDELASADQADIWRIRGELITSYMHQIKRGDTEVRVANYYEEGAPETTIALDPLLTPAENAQRYFKKYNKLKAAKKWNAEQIEKAKQDKAYLESVLVQLENSTLRDVEQIREELVEEGWLRAQPKKNQRKKKEVPAPLAVQASDGTTILIGKNNKQNDYLTHQLARATDTWLHTKDIPGSHVVIRAKTVSEETLMEAAMLAAYYSKARESSQVPVDFTLIKHVKKPSGARPGFVIYEQQQTIYVTPDEDMIKQLLQTEKSKMKQAKP</sequence>
<comment type="function">
    <text evidence="5">Key component of the ribosome quality control system (RQC), a ribosome-associated complex that mediates the extraction of incompletely synthesized nascent chains from stalled ribosomes and their subsequent degradation. RqcH recruits Ala-charged tRNA, and with RqcP directs the elongation of stalled nascent chains on 50S ribosomal subunits, leading to non-templated C-terminal alanine extensions (Ala tail). The Ala tail promotes nascent chain degradation. May add between 1 and at least 8 Ala residues. Binds to stalled 50S ribosomal subunits.</text>
</comment>
<dbReference type="Pfam" id="PF05670">
    <property type="entry name" value="NFACT-R_1"/>
    <property type="match status" value="1"/>
</dbReference>
<keyword evidence="3 5" id="KW-0694">RNA-binding</keyword>
<comment type="caution">
    <text evidence="7">The sequence shown here is derived from an EMBL/GenBank/DDBJ whole genome shotgun (WGS) entry which is preliminary data.</text>
</comment>
<keyword evidence="8" id="KW-1185">Reference proteome</keyword>
<comment type="subunit">
    <text evidence="5">Associates with stalled 50S ribosomal subunits. Binds to RqcP.</text>
</comment>
<name>A0AA45WLD3_9BACL</name>
<evidence type="ECO:0000256" key="5">
    <source>
        <dbReference type="HAMAP-Rule" id="MF_00844"/>
    </source>
</evidence>